<dbReference type="GO" id="GO:0003677">
    <property type="term" value="F:DNA binding"/>
    <property type="evidence" value="ECO:0007669"/>
    <property type="project" value="UniProtKB-KW"/>
</dbReference>
<evidence type="ECO:0000256" key="1">
    <source>
        <dbReference type="ARBA" id="ARBA00011046"/>
    </source>
</evidence>
<evidence type="ECO:0000256" key="3">
    <source>
        <dbReference type="ARBA" id="ARBA00023125"/>
    </source>
</evidence>
<organism evidence="5 6">
    <name type="scientific">Actinomadura viridis</name>
    <dbReference type="NCBI Taxonomy" id="58110"/>
    <lineage>
        <taxon>Bacteria</taxon>
        <taxon>Bacillati</taxon>
        <taxon>Actinomycetota</taxon>
        <taxon>Actinomycetes</taxon>
        <taxon>Streptosporangiales</taxon>
        <taxon>Thermomonosporaceae</taxon>
        <taxon>Actinomadura</taxon>
    </lineage>
</organism>
<dbReference type="EMBL" id="JADOUA010000001">
    <property type="protein sequence ID" value="MBG6089162.1"/>
    <property type="molecule type" value="Genomic_DNA"/>
</dbReference>
<keyword evidence="2" id="KW-0805">Transcription regulation</keyword>
<evidence type="ECO:0000313" key="6">
    <source>
        <dbReference type="Proteomes" id="UP000614047"/>
    </source>
</evidence>
<dbReference type="AlphaFoldDB" id="A0A931GJG7"/>
<accession>A0A931GJG7</accession>
<dbReference type="GO" id="GO:0045892">
    <property type="term" value="P:negative regulation of DNA-templated transcription"/>
    <property type="evidence" value="ECO:0007669"/>
    <property type="project" value="InterPro"/>
</dbReference>
<dbReference type="InterPro" id="IPR005650">
    <property type="entry name" value="BlaI_family"/>
</dbReference>
<evidence type="ECO:0000256" key="4">
    <source>
        <dbReference type="ARBA" id="ARBA00023163"/>
    </source>
</evidence>
<evidence type="ECO:0000313" key="5">
    <source>
        <dbReference type="EMBL" id="MBG6089162.1"/>
    </source>
</evidence>
<protein>
    <submittedName>
        <fullName evidence="5">Transcriptional regulator</fullName>
    </submittedName>
</protein>
<evidence type="ECO:0000256" key="2">
    <source>
        <dbReference type="ARBA" id="ARBA00023015"/>
    </source>
</evidence>
<sequence>MSRRPLGQLEAEVLAALAAADGTVSTADLRARIPGDPAYTTVNTILFRLHAKDLVTRSRAGRHYLYELAVDESRLVADRMRDHLRHASDPPGVLSRFVQDLTADEEHALREILNRSAPVPLPESEDEP</sequence>
<dbReference type="RefSeq" id="WP_197011800.1">
    <property type="nucleotide sequence ID" value="NZ_BAABES010000004.1"/>
</dbReference>
<name>A0A931GJG7_9ACTN</name>
<gene>
    <name evidence="5" type="ORF">IW256_003275</name>
</gene>
<dbReference type="Proteomes" id="UP000614047">
    <property type="component" value="Unassembled WGS sequence"/>
</dbReference>
<dbReference type="InterPro" id="IPR036390">
    <property type="entry name" value="WH_DNA-bd_sf"/>
</dbReference>
<dbReference type="SUPFAM" id="SSF46785">
    <property type="entry name" value="Winged helix' DNA-binding domain"/>
    <property type="match status" value="1"/>
</dbReference>
<dbReference type="Gene3D" id="1.10.10.10">
    <property type="entry name" value="Winged helix-like DNA-binding domain superfamily/Winged helix DNA-binding domain"/>
    <property type="match status" value="1"/>
</dbReference>
<reference evidence="5" key="1">
    <citation type="submission" date="2020-11" db="EMBL/GenBank/DDBJ databases">
        <title>Sequencing the genomes of 1000 actinobacteria strains.</title>
        <authorList>
            <person name="Klenk H.-P."/>
        </authorList>
    </citation>
    <scope>NUCLEOTIDE SEQUENCE</scope>
    <source>
        <strain evidence="5">DSM 43175</strain>
    </source>
</reference>
<keyword evidence="6" id="KW-1185">Reference proteome</keyword>
<dbReference type="Pfam" id="PF03965">
    <property type="entry name" value="Penicillinase_R"/>
    <property type="match status" value="1"/>
</dbReference>
<keyword evidence="3" id="KW-0238">DNA-binding</keyword>
<comment type="caution">
    <text evidence="5">The sequence shown here is derived from an EMBL/GenBank/DDBJ whole genome shotgun (WGS) entry which is preliminary data.</text>
</comment>
<dbReference type="InterPro" id="IPR036388">
    <property type="entry name" value="WH-like_DNA-bd_sf"/>
</dbReference>
<comment type="similarity">
    <text evidence="1">Belongs to the BlaI transcriptional regulatory family.</text>
</comment>
<keyword evidence="4" id="KW-0804">Transcription</keyword>
<proteinExistence type="inferred from homology"/>